<organism evidence="1">
    <name type="scientific">Anguilla anguilla</name>
    <name type="common">European freshwater eel</name>
    <name type="synonym">Muraena anguilla</name>
    <dbReference type="NCBI Taxonomy" id="7936"/>
    <lineage>
        <taxon>Eukaryota</taxon>
        <taxon>Metazoa</taxon>
        <taxon>Chordata</taxon>
        <taxon>Craniata</taxon>
        <taxon>Vertebrata</taxon>
        <taxon>Euteleostomi</taxon>
        <taxon>Actinopterygii</taxon>
        <taxon>Neopterygii</taxon>
        <taxon>Teleostei</taxon>
        <taxon>Anguilliformes</taxon>
        <taxon>Anguillidae</taxon>
        <taxon>Anguilla</taxon>
    </lineage>
</organism>
<protein>
    <submittedName>
        <fullName evidence="1">Uncharacterized protein</fullName>
    </submittedName>
</protein>
<dbReference type="AlphaFoldDB" id="A0A0E9V3E9"/>
<name>A0A0E9V3E9_ANGAN</name>
<dbReference type="EMBL" id="GBXM01036056">
    <property type="protein sequence ID" value="JAH72521.1"/>
    <property type="molecule type" value="Transcribed_RNA"/>
</dbReference>
<evidence type="ECO:0000313" key="1">
    <source>
        <dbReference type="EMBL" id="JAH72521.1"/>
    </source>
</evidence>
<reference evidence="1" key="2">
    <citation type="journal article" date="2015" name="Fish Shellfish Immunol.">
        <title>Early steps in the European eel (Anguilla anguilla)-Vibrio vulnificus interaction in the gills: Role of the RtxA13 toxin.</title>
        <authorList>
            <person name="Callol A."/>
            <person name="Pajuelo D."/>
            <person name="Ebbesson L."/>
            <person name="Teles M."/>
            <person name="MacKenzie S."/>
            <person name="Amaro C."/>
        </authorList>
    </citation>
    <scope>NUCLEOTIDE SEQUENCE</scope>
</reference>
<accession>A0A0E9V3E9</accession>
<sequence length="46" mass="5228">MKKKASYVQAFKNLYTPYIQLNTHLQAKAQNVICQNGRRCSGADLL</sequence>
<proteinExistence type="predicted"/>
<reference evidence="1" key="1">
    <citation type="submission" date="2014-11" db="EMBL/GenBank/DDBJ databases">
        <authorList>
            <person name="Amaro Gonzalez C."/>
        </authorList>
    </citation>
    <scope>NUCLEOTIDE SEQUENCE</scope>
</reference>